<name>A0ABW1J6Y3_9PSEU</name>
<keyword evidence="5" id="KW-0676">Redox-active center</keyword>
<dbReference type="Gene3D" id="3.40.30.10">
    <property type="entry name" value="Glutaredoxin"/>
    <property type="match status" value="1"/>
</dbReference>
<evidence type="ECO:0000256" key="4">
    <source>
        <dbReference type="ARBA" id="ARBA00023157"/>
    </source>
</evidence>
<evidence type="ECO:0000256" key="6">
    <source>
        <dbReference type="NCBIfam" id="TIGR01068"/>
    </source>
</evidence>
<feature type="region of interest" description="Disordered" evidence="7">
    <location>
        <begin position="1"/>
        <end position="38"/>
    </location>
</feature>
<evidence type="ECO:0000313" key="10">
    <source>
        <dbReference type="Proteomes" id="UP001596302"/>
    </source>
</evidence>
<gene>
    <name evidence="9" type="primary">trxA</name>
    <name evidence="9" type="ORF">ACFQE5_18040</name>
</gene>
<reference evidence="10" key="1">
    <citation type="journal article" date="2019" name="Int. J. Syst. Evol. Microbiol.">
        <title>The Global Catalogue of Microorganisms (GCM) 10K type strain sequencing project: providing services to taxonomists for standard genome sequencing and annotation.</title>
        <authorList>
            <consortium name="The Broad Institute Genomics Platform"/>
            <consortium name="The Broad Institute Genome Sequencing Center for Infectious Disease"/>
            <person name="Wu L."/>
            <person name="Ma J."/>
        </authorList>
    </citation>
    <scope>NUCLEOTIDE SEQUENCE [LARGE SCALE GENOMIC DNA]</scope>
    <source>
        <strain evidence="10">CCM 8391</strain>
    </source>
</reference>
<keyword evidence="4" id="KW-1015">Disulfide bond</keyword>
<dbReference type="RefSeq" id="WP_379586589.1">
    <property type="nucleotide sequence ID" value="NZ_JBHSQW010000035.1"/>
</dbReference>
<dbReference type="InterPro" id="IPR005746">
    <property type="entry name" value="Thioredoxin"/>
</dbReference>
<dbReference type="PRINTS" id="PR00421">
    <property type="entry name" value="THIOREDOXIN"/>
</dbReference>
<dbReference type="SUPFAM" id="SSF52833">
    <property type="entry name" value="Thioredoxin-like"/>
    <property type="match status" value="1"/>
</dbReference>
<comment type="caution">
    <text evidence="9">The sequence shown here is derived from an EMBL/GenBank/DDBJ whole genome shotgun (WGS) entry which is preliminary data.</text>
</comment>
<keyword evidence="10" id="KW-1185">Reference proteome</keyword>
<evidence type="ECO:0000259" key="8">
    <source>
        <dbReference type="PROSITE" id="PS51352"/>
    </source>
</evidence>
<accession>A0ABW1J6Y3</accession>
<dbReference type="NCBIfam" id="TIGR01068">
    <property type="entry name" value="thioredoxin"/>
    <property type="match status" value="1"/>
</dbReference>
<feature type="compositionally biased region" description="Low complexity" evidence="7">
    <location>
        <begin position="13"/>
        <end position="22"/>
    </location>
</feature>
<keyword evidence="3" id="KW-0249">Electron transport</keyword>
<evidence type="ECO:0000256" key="5">
    <source>
        <dbReference type="ARBA" id="ARBA00023284"/>
    </source>
</evidence>
<dbReference type="Proteomes" id="UP001596302">
    <property type="component" value="Unassembled WGS sequence"/>
</dbReference>
<dbReference type="PANTHER" id="PTHR45663:SF11">
    <property type="entry name" value="GEO12009P1"/>
    <property type="match status" value="1"/>
</dbReference>
<evidence type="ECO:0000256" key="7">
    <source>
        <dbReference type="SAM" id="MobiDB-lite"/>
    </source>
</evidence>
<dbReference type="PROSITE" id="PS51352">
    <property type="entry name" value="THIOREDOXIN_2"/>
    <property type="match status" value="1"/>
</dbReference>
<dbReference type="PROSITE" id="PS00194">
    <property type="entry name" value="THIOREDOXIN_1"/>
    <property type="match status" value="1"/>
</dbReference>
<evidence type="ECO:0000256" key="3">
    <source>
        <dbReference type="ARBA" id="ARBA00022982"/>
    </source>
</evidence>
<feature type="domain" description="Thioredoxin" evidence="8">
    <location>
        <begin position="47"/>
        <end position="157"/>
    </location>
</feature>
<sequence>MPNAGSPRRRSRPNSPAAATAPRRLRPPSPPSADHRYRHDHLRERKVLMGNNTVDVTDASFEADVLKSEKTVLVDFWAAWCGPCRMVAPVLDEIAGEHADSLTIAKLDIDANPATARDYQVMSIPTMIVFKDGKPVKQIVGAKPKAALLSDLADYLG</sequence>
<dbReference type="InterPro" id="IPR013766">
    <property type="entry name" value="Thioredoxin_domain"/>
</dbReference>
<comment type="similarity">
    <text evidence="1">Belongs to the thioredoxin family.</text>
</comment>
<dbReference type="InterPro" id="IPR036249">
    <property type="entry name" value="Thioredoxin-like_sf"/>
</dbReference>
<dbReference type="PANTHER" id="PTHR45663">
    <property type="entry name" value="GEO12009P1"/>
    <property type="match status" value="1"/>
</dbReference>
<evidence type="ECO:0000256" key="2">
    <source>
        <dbReference type="ARBA" id="ARBA00022448"/>
    </source>
</evidence>
<protein>
    <recommendedName>
        <fullName evidence="6">Thioredoxin</fullName>
    </recommendedName>
</protein>
<dbReference type="EMBL" id="JBHSQW010000035">
    <property type="protein sequence ID" value="MFC5996110.1"/>
    <property type="molecule type" value="Genomic_DNA"/>
</dbReference>
<dbReference type="CDD" id="cd02947">
    <property type="entry name" value="TRX_family"/>
    <property type="match status" value="1"/>
</dbReference>
<organism evidence="9 10">
    <name type="scientific">Pseudonocardia hispaniensis</name>
    <dbReference type="NCBI Taxonomy" id="904933"/>
    <lineage>
        <taxon>Bacteria</taxon>
        <taxon>Bacillati</taxon>
        <taxon>Actinomycetota</taxon>
        <taxon>Actinomycetes</taxon>
        <taxon>Pseudonocardiales</taxon>
        <taxon>Pseudonocardiaceae</taxon>
        <taxon>Pseudonocardia</taxon>
    </lineage>
</organism>
<dbReference type="InterPro" id="IPR017937">
    <property type="entry name" value="Thioredoxin_CS"/>
</dbReference>
<keyword evidence="2" id="KW-0813">Transport</keyword>
<proteinExistence type="inferred from homology"/>
<evidence type="ECO:0000256" key="1">
    <source>
        <dbReference type="ARBA" id="ARBA00008987"/>
    </source>
</evidence>
<evidence type="ECO:0000313" key="9">
    <source>
        <dbReference type="EMBL" id="MFC5996110.1"/>
    </source>
</evidence>
<dbReference type="Pfam" id="PF00085">
    <property type="entry name" value="Thioredoxin"/>
    <property type="match status" value="1"/>
</dbReference>